<evidence type="ECO:0000256" key="2">
    <source>
        <dbReference type="ARBA" id="ARBA00022692"/>
    </source>
</evidence>
<feature type="transmembrane region" description="Helical" evidence="5">
    <location>
        <begin position="136"/>
        <end position="159"/>
    </location>
</feature>
<feature type="transmembrane region" description="Helical" evidence="5">
    <location>
        <begin position="75"/>
        <end position="101"/>
    </location>
</feature>
<evidence type="ECO:0000256" key="4">
    <source>
        <dbReference type="ARBA" id="ARBA00023136"/>
    </source>
</evidence>
<comment type="caution">
    <text evidence="7">The sequence shown here is derived from an EMBL/GenBank/DDBJ whole genome shotgun (WGS) entry which is preliminary data.</text>
</comment>
<keyword evidence="7" id="KW-0436">Ligase</keyword>
<feature type="transmembrane region" description="Helical" evidence="5">
    <location>
        <begin position="33"/>
        <end position="63"/>
    </location>
</feature>
<feature type="domain" description="O-antigen ligase-related" evidence="6">
    <location>
        <begin position="241"/>
        <end position="365"/>
    </location>
</feature>
<keyword evidence="8" id="KW-1185">Reference proteome</keyword>
<evidence type="ECO:0000313" key="7">
    <source>
        <dbReference type="EMBL" id="MCJ2541338.1"/>
    </source>
</evidence>
<dbReference type="Pfam" id="PF04932">
    <property type="entry name" value="Wzy_C"/>
    <property type="match status" value="1"/>
</dbReference>
<proteinExistence type="predicted"/>
<feature type="transmembrane region" description="Helical" evidence="5">
    <location>
        <begin position="359"/>
        <end position="381"/>
    </location>
</feature>
<reference evidence="7" key="1">
    <citation type="submission" date="2021-02" db="EMBL/GenBank/DDBJ databases">
        <title>The CRISPR/cas machinery reduction and long-range gene transfer in the hot spring cyanobacterium Synechococcus.</title>
        <authorList>
            <person name="Dvorak P."/>
            <person name="Jahodarova E."/>
            <person name="Hasler P."/>
            <person name="Poulickova A."/>
        </authorList>
    </citation>
    <scope>NUCLEOTIDE SEQUENCE</scope>
    <source>
        <strain evidence="7">Rupite</strain>
    </source>
</reference>
<comment type="subcellular location">
    <subcellularLocation>
        <location evidence="1">Membrane</location>
        <topology evidence="1">Multi-pass membrane protein</topology>
    </subcellularLocation>
</comment>
<dbReference type="EMBL" id="JAFIRA010000001">
    <property type="protein sequence ID" value="MCJ2541338.1"/>
    <property type="molecule type" value="Genomic_DNA"/>
</dbReference>
<feature type="transmembrane region" description="Helical" evidence="5">
    <location>
        <begin position="210"/>
        <end position="229"/>
    </location>
</feature>
<evidence type="ECO:0000256" key="5">
    <source>
        <dbReference type="SAM" id="Phobius"/>
    </source>
</evidence>
<keyword evidence="2 5" id="KW-0812">Transmembrane</keyword>
<feature type="transmembrane region" description="Helical" evidence="5">
    <location>
        <begin position="405"/>
        <end position="425"/>
    </location>
</feature>
<gene>
    <name evidence="7" type="ORF">JX360_00200</name>
</gene>
<feature type="transmembrane region" description="Helical" evidence="5">
    <location>
        <begin position="107"/>
        <end position="127"/>
    </location>
</feature>
<keyword evidence="4 5" id="KW-0472">Membrane</keyword>
<evidence type="ECO:0000256" key="3">
    <source>
        <dbReference type="ARBA" id="ARBA00022989"/>
    </source>
</evidence>
<dbReference type="RefSeq" id="WP_244348342.1">
    <property type="nucleotide sequence ID" value="NZ_JAFIRA010000001.1"/>
</dbReference>
<feature type="transmembrane region" description="Helical" evidence="5">
    <location>
        <begin position="282"/>
        <end position="302"/>
    </location>
</feature>
<feature type="transmembrane region" description="Helical" evidence="5">
    <location>
        <begin position="241"/>
        <end position="270"/>
    </location>
</feature>
<keyword evidence="3 5" id="KW-1133">Transmembrane helix</keyword>
<evidence type="ECO:0000256" key="1">
    <source>
        <dbReference type="ARBA" id="ARBA00004141"/>
    </source>
</evidence>
<protein>
    <submittedName>
        <fullName evidence="7">O-antigen ligase family protein</fullName>
    </submittedName>
</protein>
<dbReference type="Proteomes" id="UP000830835">
    <property type="component" value="Unassembled WGS sequence"/>
</dbReference>
<evidence type="ECO:0000259" key="6">
    <source>
        <dbReference type="Pfam" id="PF04932"/>
    </source>
</evidence>
<accession>A0ABT0C6B7</accession>
<organism evidence="7 8">
    <name type="scientific">Thermostichus vulcanus str. 'Rupite'</name>
    <dbReference type="NCBI Taxonomy" id="2813851"/>
    <lineage>
        <taxon>Bacteria</taxon>
        <taxon>Bacillati</taxon>
        <taxon>Cyanobacteriota</taxon>
        <taxon>Cyanophyceae</taxon>
        <taxon>Thermostichales</taxon>
        <taxon>Thermostichaceae</taxon>
        <taxon>Thermostichus</taxon>
    </lineage>
</organism>
<evidence type="ECO:0000313" key="8">
    <source>
        <dbReference type="Proteomes" id="UP000830835"/>
    </source>
</evidence>
<name>A0ABT0C6B7_THEVL</name>
<sequence>MLKAPLPQSLKAEAEWLPELFSQGMPDQHAESVIFWTIALVPLWWILGIQIMVYPLVGGYLLLRSWYRPQPVPLLVGWHLWCGYIVAWLVSLLINLALGVAEVGRSLTALGAILGVWVLTVAVWYAVRRLRVRFQVVVRAACIVGLCQLIAVVIGEGYLRLTGSLLETRSLVTIVWPSIPARVFFEAQLYGLDRIAWEVDPVLVPRLKSFYYWSPLAGTMSLILSQIALTEESRFWRWVGLIGAVLTLRFSAARMAQLAFGAATLISLWFGSRWGRRIMNWLAIPLAATSPFLIGGFTWYLFNYRRDSFTLRQEMYREAFEAFLDSPFFGYGAQGHSRITHHPLGSHSQVLSSLYQTGAIGSTLLILAWLAIAVALVNWVLKHPHLSPCLGAWVGLTFVMLTEEYHAASVTAFTLSAWLGCAWNWGEQAIRRQWLPPWWQEPPFPWQQRV</sequence>
<dbReference type="GO" id="GO:0016874">
    <property type="term" value="F:ligase activity"/>
    <property type="evidence" value="ECO:0007669"/>
    <property type="project" value="UniProtKB-KW"/>
</dbReference>
<dbReference type="InterPro" id="IPR007016">
    <property type="entry name" value="O-antigen_ligase-rel_domated"/>
</dbReference>